<feature type="region of interest" description="Disordered" evidence="1">
    <location>
        <begin position="1"/>
        <end position="131"/>
    </location>
</feature>
<evidence type="ECO:0000256" key="1">
    <source>
        <dbReference type="SAM" id="MobiDB-lite"/>
    </source>
</evidence>
<accession>A0A5C3LEX8</accession>
<keyword evidence="4" id="KW-1185">Reference proteome</keyword>
<dbReference type="SMART" id="SM00353">
    <property type="entry name" value="HLH"/>
    <property type="match status" value="1"/>
</dbReference>
<feature type="compositionally biased region" description="Polar residues" evidence="1">
    <location>
        <begin position="72"/>
        <end position="81"/>
    </location>
</feature>
<feature type="region of interest" description="Disordered" evidence="1">
    <location>
        <begin position="235"/>
        <end position="586"/>
    </location>
</feature>
<dbReference type="OrthoDB" id="690068at2759"/>
<feature type="compositionally biased region" description="Polar residues" evidence="1">
    <location>
        <begin position="379"/>
        <end position="406"/>
    </location>
</feature>
<organism evidence="3 4">
    <name type="scientific">Crucibulum laeve</name>
    <dbReference type="NCBI Taxonomy" id="68775"/>
    <lineage>
        <taxon>Eukaryota</taxon>
        <taxon>Fungi</taxon>
        <taxon>Dikarya</taxon>
        <taxon>Basidiomycota</taxon>
        <taxon>Agaricomycotina</taxon>
        <taxon>Agaricomycetes</taxon>
        <taxon>Agaricomycetidae</taxon>
        <taxon>Agaricales</taxon>
        <taxon>Agaricineae</taxon>
        <taxon>Nidulariaceae</taxon>
        <taxon>Crucibulum</taxon>
    </lineage>
</organism>
<feature type="compositionally biased region" description="Low complexity" evidence="1">
    <location>
        <begin position="41"/>
        <end position="51"/>
    </location>
</feature>
<feature type="compositionally biased region" description="Polar residues" evidence="1">
    <location>
        <begin position="504"/>
        <end position="521"/>
    </location>
</feature>
<feature type="compositionally biased region" description="Basic and acidic residues" evidence="1">
    <location>
        <begin position="189"/>
        <end position="207"/>
    </location>
</feature>
<feature type="compositionally biased region" description="Acidic residues" evidence="1">
    <location>
        <begin position="162"/>
        <end position="174"/>
    </location>
</feature>
<evidence type="ECO:0000313" key="4">
    <source>
        <dbReference type="Proteomes" id="UP000308652"/>
    </source>
</evidence>
<dbReference type="GO" id="GO:0046983">
    <property type="term" value="F:protein dimerization activity"/>
    <property type="evidence" value="ECO:0007669"/>
    <property type="project" value="InterPro"/>
</dbReference>
<dbReference type="Pfam" id="PF00010">
    <property type="entry name" value="HLH"/>
    <property type="match status" value="1"/>
</dbReference>
<feature type="region of interest" description="Disordered" evidence="1">
    <location>
        <begin position="147"/>
        <end position="207"/>
    </location>
</feature>
<dbReference type="STRING" id="68775.A0A5C3LEX8"/>
<dbReference type="AlphaFoldDB" id="A0A5C3LEX8"/>
<feature type="compositionally biased region" description="Low complexity" evidence="1">
    <location>
        <begin position="421"/>
        <end position="451"/>
    </location>
</feature>
<dbReference type="InterPro" id="IPR036638">
    <property type="entry name" value="HLH_DNA-bd_sf"/>
</dbReference>
<feature type="compositionally biased region" description="Basic and acidic residues" evidence="1">
    <location>
        <begin position="116"/>
        <end position="131"/>
    </location>
</feature>
<dbReference type="PROSITE" id="PS50888">
    <property type="entry name" value="BHLH"/>
    <property type="match status" value="1"/>
</dbReference>
<feature type="domain" description="BHLH" evidence="2">
    <location>
        <begin position="121"/>
        <end position="223"/>
    </location>
</feature>
<sequence length="586" mass="62626">MPVDTAKAPYAASCNPPRRAKLPRAAPPPASANPDIPPTSQAPQPRALLPRRPVPAKGGTATDLNLDLHHPSSPTTPSIMNATPVPVSTPPPGPAITPAAPAPSKRGRKPGPLSRTQREAQRRLNHSIIEKARRTKINDALATLRQLVPVDYGRAPAPVHEDSDDESDDEDCNWDEGKGKNGGKGKGVKQGEKGKGKGGKKEEKEKEFKLEILVRTVSFLQDLLERVRVLEGGVSGTASPQAAPAPCSNCAAREEGTNKRKRSSLSPVDEEEDEERPAIRRRTHSLHISPPPTNVVGDSVPQQQHHQRSEQQPSPEQQQQEQPPTPPTSHPTPPTRLLPSISSWISLPIDNSVIDPSLLPPSTTDSVSPKGGSDKRTNSRSPPSSTGYLPSPPSSTHFDPIRTSQVPPALSLGPVMMELPGQTSSGSGYFSSGPSVFTSSSSSSYSSISSSTTHIPRTPEDENAASLLLQIRASASSSSPQFRPVASPRAYPSESPRAYPASSPRMNPSESSRMYPTSSPQVHPASSPRVYPMSSPKVNPAHSDHWERFPSNTTTMASSPRFPGGYMDAQTPGSLLGLNQPVRRGK</sequence>
<dbReference type="InterPro" id="IPR011598">
    <property type="entry name" value="bHLH_dom"/>
</dbReference>
<dbReference type="SUPFAM" id="SSF47459">
    <property type="entry name" value="HLH, helix-loop-helix DNA-binding domain"/>
    <property type="match status" value="1"/>
</dbReference>
<evidence type="ECO:0000313" key="3">
    <source>
        <dbReference type="EMBL" id="TFK31417.1"/>
    </source>
</evidence>
<dbReference type="InterPro" id="IPR045239">
    <property type="entry name" value="bHLH95_bHLH"/>
</dbReference>
<protein>
    <recommendedName>
        <fullName evidence="2">BHLH domain-containing protein</fullName>
    </recommendedName>
</protein>
<dbReference type="Proteomes" id="UP000308652">
    <property type="component" value="Unassembled WGS sequence"/>
</dbReference>
<evidence type="ECO:0000259" key="2">
    <source>
        <dbReference type="PROSITE" id="PS50888"/>
    </source>
</evidence>
<dbReference type="CDD" id="cd11393">
    <property type="entry name" value="bHLH_AtbHLH_like"/>
    <property type="match status" value="1"/>
</dbReference>
<reference evidence="3 4" key="1">
    <citation type="journal article" date="2019" name="Nat. Ecol. Evol.">
        <title>Megaphylogeny resolves global patterns of mushroom evolution.</title>
        <authorList>
            <person name="Varga T."/>
            <person name="Krizsan K."/>
            <person name="Foldi C."/>
            <person name="Dima B."/>
            <person name="Sanchez-Garcia M."/>
            <person name="Sanchez-Ramirez S."/>
            <person name="Szollosi G.J."/>
            <person name="Szarkandi J.G."/>
            <person name="Papp V."/>
            <person name="Albert L."/>
            <person name="Andreopoulos W."/>
            <person name="Angelini C."/>
            <person name="Antonin V."/>
            <person name="Barry K.W."/>
            <person name="Bougher N.L."/>
            <person name="Buchanan P."/>
            <person name="Buyck B."/>
            <person name="Bense V."/>
            <person name="Catcheside P."/>
            <person name="Chovatia M."/>
            <person name="Cooper J."/>
            <person name="Damon W."/>
            <person name="Desjardin D."/>
            <person name="Finy P."/>
            <person name="Geml J."/>
            <person name="Haridas S."/>
            <person name="Hughes K."/>
            <person name="Justo A."/>
            <person name="Karasinski D."/>
            <person name="Kautmanova I."/>
            <person name="Kiss B."/>
            <person name="Kocsube S."/>
            <person name="Kotiranta H."/>
            <person name="LaButti K.M."/>
            <person name="Lechner B.E."/>
            <person name="Liimatainen K."/>
            <person name="Lipzen A."/>
            <person name="Lukacs Z."/>
            <person name="Mihaltcheva S."/>
            <person name="Morgado L.N."/>
            <person name="Niskanen T."/>
            <person name="Noordeloos M.E."/>
            <person name="Ohm R.A."/>
            <person name="Ortiz-Santana B."/>
            <person name="Ovrebo C."/>
            <person name="Racz N."/>
            <person name="Riley R."/>
            <person name="Savchenko A."/>
            <person name="Shiryaev A."/>
            <person name="Soop K."/>
            <person name="Spirin V."/>
            <person name="Szebenyi C."/>
            <person name="Tomsovsky M."/>
            <person name="Tulloss R.E."/>
            <person name="Uehling J."/>
            <person name="Grigoriev I.V."/>
            <person name="Vagvolgyi C."/>
            <person name="Papp T."/>
            <person name="Martin F.M."/>
            <person name="Miettinen O."/>
            <person name="Hibbett D.S."/>
            <person name="Nagy L.G."/>
        </authorList>
    </citation>
    <scope>NUCLEOTIDE SEQUENCE [LARGE SCALE GENOMIC DNA]</scope>
    <source>
        <strain evidence="3 4">CBS 166.37</strain>
    </source>
</reference>
<feature type="compositionally biased region" description="Pro residues" evidence="1">
    <location>
        <begin position="25"/>
        <end position="37"/>
    </location>
</feature>
<feature type="compositionally biased region" description="Pro residues" evidence="1">
    <location>
        <begin position="323"/>
        <end position="336"/>
    </location>
</feature>
<feature type="compositionally biased region" description="Low complexity" evidence="1">
    <location>
        <begin position="310"/>
        <end position="322"/>
    </location>
</feature>
<proteinExistence type="predicted"/>
<dbReference type="EMBL" id="ML213756">
    <property type="protein sequence ID" value="TFK31417.1"/>
    <property type="molecule type" value="Genomic_DNA"/>
</dbReference>
<dbReference type="Gene3D" id="4.10.280.10">
    <property type="entry name" value="Helix-loop-helix DNA-binding domain"/>
    <property type="match status" value="1"/>
</dbReference>
<gene>
    <name evidence="3" type="ORF">BDQ12DRAFT_729575</name>
</gene>
<name>A0A5C3LEX8_9AGAR</name>
<feature type="compositionally biased region" description="Low complexity" evidence="1">
    <location>
        <begin position="337"/>
        <end position="349"/>
    </location>
</feature>